<keyword evidence="2" id="KW-1185">Reference proteome</keyword>
<evidence type="ECO:0000313" key="1">
    <source>
        <dbReference type="EMBL" id="WDE14143.1"/>
    </source>
</evidence>
<dbReference type="Proteomes" id="UP001215231">
    <property type="component" value="Chromosome"/>
</dbReference>
<organism evidence="1 2">
    <name type="scientific">Thalassomonas haliotis</name>
    <dbReference type="NCBI Taxonomy" id="485448"/>
    <lineage>
        <taxon>Bacteria</taxon>
        <taxon>Pseudomonadati</taxon>
        <taxon>Pseudomonadota</taxon>
        <taxon>Gammaproteobacteria</taxon>
        <taxon>Alteromonadales</taxon>
        <taxon>Colwelliaceae</taxon>
        <taxon>Thalassomonas</taxon>
    </lineage>
</organism>
<proteinExistence type="predicted"/>
<dbReference type="EMBL" id="CP059693">
    <property type="protein sequence ID" value="WDE14143.1"/>
    <property type="molecule type" value="Genomic_DNA"/>
</dbReference>
<evidence type="ECO:0000313" key="2">
    <source>
        <dbReference type="Proteomes" id="UP001215231"/>
    </source>
</evidence>
<reference evidence="1 2" key="1">
    <citation type="journal article" date="2022" name="Mar. Drugs">
        <title>Bioassay-Guided Fractionation Leads to the Detection of Cholic Acid Generated by the Rare Thalassomonas sp.</title>
        <authorList>
            <person name="Pheiffer F."/>
            <person name="Schneider Y.K."/>
            <person name="Hansen E.H."/>
            <person name="Andersen J.H."/>
            <person name="Isaksson J."/>
            <person name="Busche T."/>
            <person name="R C."/>
            <person name="Kalinowski J."/>
            <person name="Zyl L.V."/>
            <person name="Trindade M."/>
        </authorList>
    </citation>
    <scope>NUCLEOTIDE SEQUENCE [LARGE SCALE GENOMIC DNA]</scope>
    <source>
        <strain evidence="1 2">A5K-61T</strain>
    </source>
</reference>
<dbReference type="RefSeq" id="WP_274054661.1">
    <property type="nucleotide sequence ID" value="NZ_CP059693.1"/>
</dbReference>
<sequence>MNNFIITIEITPITGMISPPEQIVEKFVSLNGGVGGENHGVCSNR</sequence>
<name>A0ABY7VLJ0_9GAMM</name>
<gene>
    <name evidence="1" type="ORF">H3N35_12435</name>
</gene>
<protein>
    <submittedName>
        <fullName evidence="1">Uncharacterized protein</fullName>
    </submittedName>
</protein>
<accession>A0ABY7VLJ0</accession>